<sequence length="208" mass="22664">MAALRLACLLLVLANLLFFVWSQGYLGSTTSGREPLRLSAQLVPEKLRLVAPEQLREICRLASGLRTDQGEHLLADWKARLPEAIFKLVTLEGAPMYQVAIPGLPSRAVAESKLAEVRALGVRSEVSFVSPSPDQVALIFATFRNEAGAREYLTGLERRGIRSARLLLQHSIATEAQIEIRGPAALQDRLPDLLAGVSDLTLTECATP</sequence>
<dbReference type="KEGG" id="doe:DENOEST_3906"/>
<protein>
    <recommendedName>
        <fullName evidence="3">SPOR domain-containing protein</fullName>
    </recommendedName>
</protein>
<dbReference type="Proteomes" id="UP000515733">
    <property type="component" value="Chromosome"/>
</dbReference>
<reference evidence="1 2" key="1">
    <citation type="submission" date="2020-03" db="EMBL/GenBank/DDBJ databases">
        <authorList>
            <consortium name="Genoscope - CEA"/>
            <person name="William W."/>
        </authorList>
    </citation>
    <scope>NUCLEOTIDE SEQUENCE [LARGE SCALE GENOMIC DNA]</scope>
    <source>
        <strain evidence="2">DSM 16959</strain>
    </source>
</reference>
<keyword evidence="2" id="KW-1185">Reference proteome</keyword>
<dbReference type="RefSeq" id="WP_145770326.1">
    <property type="nucleotide sequence ID" value="NZ_LR778301.1"/>
</dbReference>
<dbReference type="AlphaFoldDB" id="A0A6S6Y0Y3"/>
<gene>
    <name evidence="1" type="ORF">DENOEST_3906</name>
</gene>
<organism evidence="1 2">
    <name type="scientific">Denitratisoma oestradiolicum</name>
    <dbReference type="NCBI Taxonomy" id="311182"/>
    <lineage>
        <taxon>Bacteria</taxon>
        <taxon>Pseudomonadati</taxon>
        <taxon>Pseudomonadota</taxon>
        <taxon>Betaproteobacteria</taxon>
        <taxon>Nitrosomonadales</taxon>
        <taxon>Sterolibacteriaceae</taxon>
        <taxon>Denitratisoma</taxon>
    </lineage>
</organism>
<dbReference type="EMBL" id="LR778301">
    <property type="protein sequence ID" value="CAB1371060.1"/>
    <property type="molecule type" value="Genomic_DNA"/>
</dbReference>
<evidence type="ECO:0000313" key="1">
    <source>
        <dbReference type="EMBL" id="CAB1371060.1"/>
    </source>
</evidence>
<proteinExistence type="predicted"/>
<dbReference type="OrthoDB" id="5298866at2"/>
<name>A0A6S6Y0Y3_9PROT</name>
<evidence type="ECO:0000313" key="2">
    <source>
        <dbReference type="Proteomes" id="UP000515733"/>
    </source>
</evidence>
<evidence type="ECO:0008006" key="3">
    <source>
        <dbReference type="Google" id="ProtNLM"/>
    </source>
</evidence>
<accession>A0A6S6Y0Y3</accession>